<proteinExistence type="predicted"/>
<evidence type="ECO:0000256" key="1">
    <source>
        <dbReference type="SAM" id="SignalP"/>
    </source>
</evidence>
<name>A0A2M3ZWW8_9DIPT</name>
<feature type="chain" id="PRO_5014707965" evidence="1">
    <location>
        <begin position="17"/>
        <end position="90"/>
    </location>
</feature>
<dbReference type="AlphaFoldDB" id="A0A2M3ZWW8"/>
<dbReference type="EMBL" id="GGFM01012303">
    <property type="protein sequence ID" value="MBW33054.1"/>
    <property type="molecule type" value="Transcribed_RNA"/>
</dbReference>
<evidence type="ECO:0000313" key="2">
    <source>
        <dbReference type="EMBL" id="MBW33054.1"/>
    </source>
</evidence>
<sequence length="90" mass="9851">MSAILLLISKMFPSLAALATFSSGKVLAFIKKKVQNFRLSSSSIHHTTASVHCRCIFGRGILITFLNCCLARVKGTASRKIKFQVHAHCS</sequence>
<reference evidence="2" key="1">
    <citation type="submission" date="2018-01" db="EMBL/GenBank/DDBJ databases">
        <title>An insight into the sialome of Amazonian anophelines.</title>
        <authorList>
            <person name="Ribeiro J.M."/>
            <person name="Scarpassa V."/>
            <person name="Calvo E."/>
        </authorList>
    </citation>
    <scope>NUCLEOTIDE SEQUENCE</scope>
    <source>
        <tissue evidence="2">Salivary glands</tissue>
    </source>
</reference>
<organism evidence="2">
    <name type="scientific">Anopheles braziliensis</name>
    <dbReference type="NCBI Taxonomy" id="58242"/>
    <lineage>
        <taxon>Eukaryota</taxon>
        <taxon>Metazoa</taxon>
        <taxon>Ecdysozoa</taxon>
        <taxon>Arthropoda</taxon>
        <taxon>Hexapoda</taxon>
        <taxon>Insecta</taxon>
        <taxon>Pterygota</taxon>
        <taxon>Neoptera</taxon>
        <taxon>Endopterygota</taxon>
        <taxon>Diptera</taxon>
        <taxon>Nematocera</taxon>
        <taxon>Culicoidea</taxon>
        <taxon>Culicidae</taxon>
        <taxon>Anophelinae</taxon>
        <taxon>Anopheles</taxon>
    </lineage>
</organism>
<protein>
    <submittedName>
        <fullName evidence="2">Putative secreted peptide</fullName>
    </submittedName>
</protein>
<accession>A0A2M3ZWW8</accession>
<feature type="signal peptide" evidence="1">
    <location>
        <begin position="1"/>
        <end position="16"/>
    </location>
</feature>
<keyword evidence="1" id="KW-0732">Signal</keyword>